<dbReference type="PANTHER" id="PTHR13355:SF15">
    <property type="entry name" value="GCN5-RELATED N-ACETYLTRANSFERASE 3, CHLOROPLASTIC"/>
    <property type="match status" value="1"/>
</dbReference>
<dbReference type="InterPro" id="IPR016181">
    <property type="entry name" value="Acyl_CoA_acyltransferase"/>
</dbReference>
<name>A0A836BX52_9CHLO</name>
<dbReference type="Proteomes" id="UP000612055">
    <property type="component" value="Unassembled WGS sequence"/>
</dbReference>
<protein>
    <recommendedName>
        <fullName evidence="2">N-acetyltransferase domain-containing protein</fullName>
    </recommendedName>
</protein>
<evidence type="ECO:0000256" key="1">
    <source>
        <dbReference type="SAM" id="MobiDB-lite"/>
    </source>
</evidence>
<dbReference type="InterPro" id="IPR000182">
    <property type="entry name" value="GNAT_dom"/>
</dbReference>
<organism evidence="3 4">
    <name type="scientific">Edaphochlamys debaryana</name>
    <dbReference type="NCBI Taxonomy" id="47281"/>
    <lineage>
        <taxon>Eukaryota</taxon>
        <taxon>Viridiplantae</taxon>
        <taxon>Chlorophyta</taxon>
        <taxon>core chlorophytes</taxon>
        <taxon>Chlorophyceae</taxon>
        <taxon>CS clade</taxon>
        <taxon>Chlamydomonadales</taxon>
        <taxon>Chlamydomonadales incertae sedis</taxon>
        <taxon>Edaphochlamys</taxon>
    </lineage>
</organism>
<dbReference type="AlphaFoldDB" id="A0A836BX52"/>
<reference evidence="3" key="1">
    <citation type="journal article" date="2020" name="bioRxiv">
        <title>Comparative genomics of Chlamydomonas.</title>
        <authorList>
            <person name="Craig R.J."/>
            <person name="Hasan A.R."/>
            <person name="Ness R.W."/>
            <person name="Keightley P.D."/>
        </authorList>
    </citation>
    <scope>NUCLEOTIDE SEQUENCE</scope>
    <source>
        <strain evidence="3">CCAP 11/70</strain>
    </source>
</reference>
<accession>A0A836BX52</accession>
<dbReference type="GO" id="GO:0006048">
    <property type="term" value="P:UDP-N-acetylglucosamine biosynthetic process"/>
    <property type="evidence" value="ECO:0007669"/>
    <property type="project" value="UniProtKB-UniPathway"/>
</dbReference>
<feature type="compositionally biased region" description="Basic and acidic residues" evidence="1">
    <location>
        <begin position="112"/>
        <end position="126"/>
    </location>
</feature>
<evidence type="ECO:0000259" key="2">
    <source>
        <dbReference type="PROSITE" id="PS51186"/>
    </source>
</evidence>
<dbReference type="EMBL" id="JAEHOE010000051">
    <property type="protein sequence ID" value="KAG2491667.1"/>
    <property type="molecule type" value="Genomic_DNA"/>
</dbReference>
<evidence type="ECO:0000313" key="4">
    <source>
        <dbReference type="Proteomes" id="UP000612055"/>
    </source>
</evidence>
<dbReference type="PROSITE" id="PS51186">
    <property type="entry name" value="GNAT"/>
    <property type="match status" value="1"/>
</dbReference>
<feature type="compositionally biased region" description="Gly residues" evidence="1">
    <location>
        <begin position="347"/>
        <end position="363"/>
    </location>
</feature>
<evidence type="ECO:0000313" key="3">
    <source>
        <dbReference type="EMBL" id="KAG2491667.1"/>
    </source>
</evidence>
<feature type="region of interest" description="Disordered" evidence="1">
    <location>
        <begin position="326"/>
        <end position="405"/>
    </location>
</feature>
<dbReference type="GO" id="GO:0008080">
    <property type="term" value="F:N-acetyltransferase activity"/>
    <property type="evidence" value="ECO:0007669"/>
    <property type="project" value="TreeGrafter"/>
</dbReference>
<gene>
    <name evidence="3" type="ORF">HYH03_010036</name>
</gene>
<feature type="domain" description="N-acetyltransferase" evidence="2">
    <location>
        <begin position="192"/>
        <end position="301"/>
    </location>
</feature>
<comment type="caution">
    <text evidence="3">The sequence shown here is derived from an EMBL/GenBank/DDBJ whole genome shotgun (WGS) entry which is preliminary data.</text>
</comment>
<dbReference type="CDD" id="cd04301">
    <property type="entry name" value="NAT_SF"/>
    <property type="match status" value="1"/>
</dbReference>
<dbReference type="SUPFAM" id="SSF55729">
    <property type="entry name" value="Acyl-CoA N-acyltransferases (Nat)"/>
    <property type="match status" value="1"/>
</dbReference>
<dbReference type="UniPathway" id="UPA00113">
    <property type="reaction ID" value="UER00529"/>
</dbReference>
<sequence length="405" mass="42515">MGAELGLLLTAARGPEMSRGELPAQNYSYWCSQAGLLHAAKLEVALRRSVAVVAVYTTWDVYGDADDAVHRMQRSGSPPPGTSSLSHELLGLGRPGQAGPGLEEDCPLSAAAHERERQERDWERRYQGPGGSPGSKPAPPRGVPDMDWNWLRPTSSSSPSMLASASASSSPSSSAPSSRPPSPQRSGPRKSLVGFARATGDNSLVATIYDVAVHPSVRGLGIGKRMVKMLVQQVQSKGVYDIGVVTPTASERFWSRCLFEEDREGSTFMTFVGGSGRGMDVAGSAWAPRAAHELLDDSDLGHWEAAAQSDSLRALLDAKLNRIRSGAEAEESGGGARQGAGRRQAVGGAGAGAGQGEGGGRRGGAMVWARMLGLDPEPEPQPEAGAESGASDGEEDRGRNMFSQL</sequence>
<feature type="region of interest" description="Disordered" evidence="1">
    <location>
        <begin position="70"/>
        <end position="191"/>
    </location>
</feature>
<dbReference type="InterPro" id="IPR039143">
    <property type="entry name" value="GNPNAT1-like"/>
</dbReference>
<feature type="compositionally biased region" description="Low complexity" evidence="1">
    <location>
        <begin position="152"/>
        <end position="177"/>
    </location>
</feature>
<keyword evidence="4" id="KW-1185">Reference proteome</keyword>
<dbReference type="PANTHER" id="PTHR13355">
    <property type="entry name" value="GLUCOSAMINE 6-PHOSPHATE N-ACETYLTRANSFERASE"/>
    <property type="match status" value="1"/>
</dbReference>
<dbReference type="Gene3D" id="3.40.630.30">
    <property type="match status" value="1"/>
</dbReference>
<dbReference type="Pfam" id="PF00583">
    <property type="entry name" value="Acetyltransf_1"/>
    <property type="match status" value="1"/>
</dbReference>
<dbReference type="OrthoDB" id="2744543at2759"/>
<proteinExistence type="predicted"/>